<dbReference type="Proteomes" id="UP001152795">
    <property type="component" value="Unassembled WGS sequence"/>
</dbReference>
<proteinExistence type="predicted"/>
<dbReference type="AlphaFoldDB" id="A0A6S7I6U5"/>
<comment type="caution">
    <text evidence="1">The sequence shown here is derived from an EMBL/GenBank/DDBJ whole genome shotgun (WGS) entry which is preliminary data.</text>
</comment>
<reference evidence="1" key="1">
    <citation type="submission" date="2020-04" db="EMBL/GenBank/DDBJ databases">
        <authorList>
            <person name="Alioto T."/>
            <person name="Alioto T."/>
            <person name="Gomez Garrido J."/>
        </authorList>
    </citation>
    <scope>NUCLEOTIDE SEQUENCE</scope>
    <source>
        <strain evidence="1">A484AB</strain>
    </source>
</reference>
<dbReference type="EMBL" id="CACRXK020007523">
    <property type="protein sequence ID" value="CAB4012473.1"/>
    <property type="molecule type" value="Genomic_DNA"/>
</dbReference>
<protein>
    <submittedName>
        <fullName evidence="1">Uncharacterized protein</fullName>
    </submittedName>
</protein>
<organism evidence="1 2">
    <name type="scientific">Paramuricea clavata</name>
    <name type="common">Red gorgonian</name>
    <name type="synonym">Violescent sea-whip</name>
    <dbReference type="NCBI Taxonomy" id="317549"/>
    <lineage>
        <taxon>Eukaryota</taxon>
        <taxon>Metazoa</taxon>
        <taxon>Cnidaria</taxon>
        <taxon>Anthozoa</taxon>
        <taxon>Octocorallia</taxon>
        <taxon>Malacalcyonacea</taxon>
        <taxon>Plexauridae</taxon>
        <taxon>Paramuricea</taxon>
    </lineage>
</organism>
<sequence>MSKNSLLKDLNVSTVVRFLEMEKKKKGLRPDVVQKAKSWESSSDFDLPASASVSSATESCLFTPLDTTLIMAVLNSLPPKASGKECLRAIQNNKNCQEQQMTERYTQKQLIDKIKRIRRKAAREETKF</sequence>
<keyword evidence="2" id="KW-1185">Reference proteome</keyword>
<evidence type="ECO:0000313" key="1">
    <source>
        <dbReference type="EMBL" id="CAB4012473.1"/>
    </source>
</evidence>
<accession>A0A6S7I6U5</accession>
<name>A0A6S7I6U5_PARCT</name>
<evidence type="ECO:0000313" key="2">
    <source>
        <dbReference type="Proteomes" id="UP001152795"/>
    </source>
</evidence>
<gene>
    <name evidence="1" type="ORF">PACLA_8A067455</name>
</gene>